<comment type="caution">
    <text evidence="1">The sequence shown here is derived from an EMBL/GenBank/DDBJ whole genome shotgun (WGS) entry which is preliminary data.</text>
</comment>
<organism evidence="1 2">
    <name type="scientific">Nocardia mexicana</name>
    <dbReference type="NCBI Taxonomy" id="279262"/>
    <lineage>
        <taxon>Bacteria</taxon>
        <taxon>Bacillati</taxon>
        <taxon>Actinomycetota</taxon>
        <taxon>Actinomycetes</taxon>
        <taxon>Mycobacteriales</taxon>
        <taxon>Nocardiaceae</taxon>
        <taxon>Nocardia</taxon>
    </lineage>
</organism>
<reference evidence="1 2" key="1">
    <citation type="submission" date="2018-07" db="EMBL/GenBank/DDBJ databases">
        <title>Genomic Encyclopedia of Type Strains, Phase IV (KMG-IV): sequencing the most valuable type-strain genomes for metagenomic binning, comparative biology and taxonomic classification.</title>
        <authorList>
            <person name="Goeker M."/>
        </authorList>
    </citation>
    <scope>NUCLEOTIDE SEQUENCE [LARGE SCALE GENOMIC DNA]</scope>
    <source>
        <strain evidence="1 2">DSM 44952</strain>
    </source>
</reference>
<evidence type="ECO:0000313" key="2">
    <source>
        <dbReference type="Proteomes" id="UP000255355"/>
    </source>
</evidence>
<dbReference type="EMBL" id="QQAZ01000010">
    <property type="protein sequence ID" value="RDI46755.1"/>
    <property type="molecule type" value="Genomic_DNA"/>
</dbReference>
<proteinExistence type="predicted"/>
<sequence>MAIVDAAIYLLTFGPFAVAKQILQAMHLS</sequence>
<name>A0A370GSU6_9NOCA</name>
<protein>
    <submittedName>
        <fullName evidence="1">Uncharacterized protein</fullName>
    </submittedName>
</protein>
<accession>A0A370GSU6</accession>
<gene>
    <name evidence="1" type="ORF">DFR68_110161</name>
</gene>
<keyword evidence="2" id="KW-1185">Reference proteome</keyword>
<dbReference type="AlphaFoldDB" id="A0A370GSU6"/>
<evidence type="ECO:0000313" key="1">
    <source>
        <dbReference type="EMBL" id="RDI46755.1"/>
    </source>
</evidence>
<dbReference type="Proteomes" id="UP000255355">
    <property type="component" value="Unassembled WGS sequence"/>
</dbReference>